<evidence type="ECO:0000256" key="1">
    <source>
        <dbReference type="ARBA" id="ARBA00000441"/>
    </source>
</evidence>
<dbReference type="EMBL" id="KX431207">
    <property type="protein sequence ID" value="AQZ26745.1"/>
    <property type="molecule type" value="mRNA"/>
</dbReference>
<evidence type="ECO:0000256" key="7">
    <source>
        <dbReference type="ARBA" id="ARBA00023239"/>
    </source>
</evidence>
<organism evidence="11">
    <name type="scientific">Aurelia sp. 1 GW-2014</name>
    <dbReference type="NCBI Taxonomy" id="1527802"/>
    <lineage>
        <taxon>Eukaryota</taxon>
        <taxon>Metazoa</taxon>
        <taxon>Cnidaria</taxon>
        <taxon>Scyphozoa</taxon>
        <taxon>Semaeostomeae</taxon>
        <taxon>Ulmaridae</taxon>
        <taxon>Aurelia</taxon>
    </lineage>
</organism>
<evidence type="ECO:0000256" key="2">
    <source>
        <dbReference type="ARBA" id="ARBA00004714"/>
    </source>
</evidence>
<comment type="catalytic activity">
    <reaction evidence="1 9">
        <text>beta-D-fructose 1,6-bisphosphate = D-glyceraldehyde 3-phosphate + dihydroxyacetone phosphate</text>
        <dbReference type="Rhea" id="RHEA:14729"/>
        <dbReference type="ChEBI" id="CHEBI:32966"/>
        <dbReference type="ChEBI" id="CHEBI:57642"/>
        <dbReference type="ChEBI" id="CHEBI:59776"/>
        <dbReference type="EC" id="4.1.2.13"/>
    </reaction>
</comment>
<keyword evidence="8" id="KW-0704">Schiff base</keyword>
<dbReference type="Gene3D" id="3.20.20.70">
    <property type="entry name" value="Aldolase class I"/>
    <property type="match status" value="1"/>
</dbReference>
<dbReference type="AlphaFoldDB" id="A0A1U9XQR0"/>
<evidence type="ECO:0000256" key="5">
    <source>
        <dbReference type="ARBA" id="ARBA00013779"/>
    </source>
</evidence>
<evidence type="ECO:0000256" key="3">
    <source>
        <dbReference type="ARBA" id="ARBA00010387"/>
    </source>
</evidence>
<accession>A0A1U9XQR0</accession>
<keyword evidence="7 9" id="KW-0456">Lyase</keyword>
<dbReference type="GO" id="GO:0006096">
    <property type="term" value="P:glycolytic process"/>
    <property type="evidence" value="ECO:0007669"/>
    <property type="project" value="UniProtKB-UniPathway"/>
</dbReference>
<protein>
    <recommendedName>
        <fullName evidence="5 9">Fructose-bisphosphate aldolase</fullName>
        <ecNumber evidence="4 9">4.1.2.13</ecNumber>
    </recommendedName>
</protein>
<proteinExistence type="evidence at transcript level"/>
<dbReference type="NCBIfam" id="NF033379">
    <property type="entry name" value="FrucBisAld_I"/>
    <property type="match status" value="1"/>
</dbReference>
<dbReference type="CDD" id="cd00948">
    <property type="entry name" value="FBP_aldolase_I_a"/>
    <property type="match status" value="1"/>
</dbReference>
<evidence type="ECO:0000256" key="4">
    <source>
        <dbReference type="ARBA" id="ARBA00013068"/>
    </source>
</evidence>
<dbReference type="GO" id="GO:0004332">
    <property type="term" value="F:fructose-bisphosphate aldolase activity"/>
    <property type="evidence" value="ECO:0007669"/>
    <property type="project" value="UniProtKB-EC"/>
</dbReference>
<sequence>MAYLTQEQRAELKKVAEAIVAPGKGILAADESAGTMGKRLANIGLENTDENRRRYRELLFTADKSIGQYLGGVILFHETLYQNAKDGTPFVKLIKDRGIIIGIKVDKGLVNLPGTTNETTTQGLDGMAERVQQYVKDGAQFAKFRCVIKINEAANVPTDVAIQENAQVLARYAVICQSNGLVPIVEPEILIDGTHELHVAQRVTERVLACVYKSLVDHHVYLEGSLLKPNMVTQGQSCTTKYTPEQIAEATVTTLQRTTPAAVPGITFLSGGQSEVDATVHLNAMNKYQGKKPWALSFSYGRALQASVLKAWGGKEENVAAAQKELLKRAYLNSQAYHGKYEGEITSAGAADSLFIENHSY</sequence>
<keyword evidence="6 9" id="KW-0324">Glycolysis</keyword>
<dbReference type="EC" id="4.1.2.13" evidence="4 9"/>
<dbReference type="PROSITE" id="PS00158">
    <property type="entry name" value="ALDOLASE_CLASS_I"/>
    <property type="match status" value="1"/>
</dbReference>
<dbReference type="UniPathway" id="UPA00109">
    <property type="reaction ID" value="UER00183"/>
</dbReference>
<comment type="similarity">
    <text evidence="3 9">Belongs to the class I fructose-bisphosphate aldolase family.</text>
</comment>
<dbReference type="Pfam" id="PF00274">
    <property type="entry name" value="Glycolytic"/>
    <property type="match status" value="1"/>
</dbReference>
<comment type="pathway">
    <text evidence="2 10">Carbohydrate degradation; glycolysis; D-glyceraldehyde 3-phosphate and glycerone phosphate from D-glucose: step 4/4.</text>
</comment>
<dbReference type="InterPro" id="IPR029768">
    <property type="entry name" value="Aldolase_I_AS"/>
</dbReference>
<evidence type="ECO:0000256" key="8">
    <source>
        <dbReference type="ARBA" id="ARBA00023270"/>
    </source>
</evidence>
<dbReference type="FunFam" id="3.20.20.70:FF:000140">
    <property type="entry name" value="Fructose-bisphosphate aldolase"/>
    <property type="match status" value="1"/>
</dbReference>
<name>A0A1U9XQR0_9CNID</name>
<dbReference type="PANTHER" id="PTHR11627">
    <property type="entry name" value="FRUCTOSE-BISPHOSPHATE ALDOLASE"/>
    <property type="match status" value="1"/>
</dbReference>
<evidence type="ECO:0000256" key="10">
    <source>
        <dbReference type="RuleBase" id="RU004257"/>
    </source>
</evidence>
<reference evidence="11" key="1">
    <citation type="submission" date="2016-06" db="EMBL/GenBank/DDBJ databases">
        <title>The physiological and molecular response of Aurelia sp. 1 under hypoxia.</title>
        <authorList>
            <person name="Wang G."/>
        </authorList>
    </citation>
    <scope>NUCLEOTIDE SEQUENCE</scope>
</reference>
<dbReference type="InterPro" id="IPR013785">
    <property type="entry name" value="Aldolase_TIM"/>
</dbReference>
<evidence type="ECO:0000313" key="11">
    <source>
        <dbReference type="EMBL" id="AQZ26745.1"/>
    </source>
</evidence>
<evidence type="ECO:0000256" key="9">
    <source>
        <dbReference type="RuleBase" id="RU003994"/>
    </source>
</evidence>
<evidence type="ECO:0000256" key="6">
    <source>
        <dbReference type="ARBA" id="ARBA00023152"/>
    </source>
</evidence>
<dbReference type="InterPro" id="IPR000741">
    <property type="entry name" value="FBA_I"/>
</dbReference>
<dbReference type="SUPFAM" id="SSF51569">
    <property type="entry name" value="Aldolase"/>
    <property type="match status" value="1"/>
</dbReference>